<feature type="region of interest" description="Disordered" evidence="1">
    <location>
        <begin position="1"/>
        <end position="49"/>
    </location>
</feature>
<evidence type="ECO:0000313" key="3">
    <source>
        <dbReference type="Proteomes" id="UP000794436"/>
    </source>
</evidence>
<keyword evidence="3" id="KW-1185">Reference proteome</keyword>
<dbReference type="InterPro" id="IPR052050">
    <property type="entry name" value="SecEffector_AnkRepeat"/>
</dbReference>
<protein>
    <recommendedName>
        <fullName evidence="4">Ankyrin repeat protein</fullName>
    </recommendedName>
</protein>
<comment type="caution">
    <text evidence="2">The sequence shown here is derived from an EMBL/GenBank/DDBJ whole genome shotgun (WGS) entry which is preliminary data.</text>
</comment>
<reference evidence="2" key="1">
    <citation type="submission" date="2019-03" db="EMBL/GenBank/DDBJ databases">
        <title>Long read genome sequence of the mycoparasitic Pythium oligandrum ATCC 38472 isolated from sugarbeet rhizosphere.</title>
        <authorList>
            <person name="Gaulin E."/>
        </authorList>
    </citation>
    <scope>NUCLEOTIDE SEQUENCE</scope>
    <source>
        <strain evidence="2">ATCC 38472_TT</strain>
    </source>
</reference>
<name>A0A8K1CA91_PYTOL</name>
<gene>
    <name evidence="2" type="ORF">Poli38472_004449</name>
</gene>
<accession>A0A8K1CA91</accession>
<dbReference type="Gene3D" id="1.25.40.20">
    <property type="entry name" value="Ankyrin repeat-containing domain"/>
    <property type="match status" value="1"/>
</dbReference>
<sequence length="214" mass="25368">MSLAPKINQQPFKEQLKHRQQQSLVSLRGLDEGNTSRDTTERAVESESHEYTQNCTQYHRSDEVLLSAVDAGRLDELEQYYQLCGDNVDVEVMERVLQVAVTHHHLPILEWAHKKKETSGWSSKLMDVAIENDHFEIVQFLHEKRNQGCTVRAFEEAIKRQQVKTVNYLYEHRPELIQWPQLEHASMLKDLLLSWHPYDKEILDCVLRFRRERY</sequence>
<dbReference type="OrthoDB" id="67499at2759"/>
<dbReference type="EMBL" id="SPLM01000109">
    <property type="protein sequence ID" value="TMW59380.1"/>
    <property type="molecule type" value="Genomic_DNA"/>
</dbReference>
<evidence type="ECO:0008006" key="4">
    <source>
        <dbReference type="Google" id="ProtNLM"/>
    </source>
</evidence>
<feature type="compositionally biased region" description="Basic and acidic residues" evidence="1">
    <location>
        <begin position="29"/>
        <end position="49"/>
    </location>
</feature>
<dbReference type="AlphaFoldDB" id="A0A8K1CA91"/>
<organism evidence="2 3">
    <name type="scientific">Pythium oligandrum</name>
    <name type="common">Mycoparasitic fungus</name>
    <dbReference type="NCBI Taxonomy" id="41045"/>
    <lineage>
        <taxon>Eukaryota</taxon>
        <taxon>Sar</taxon>
        <taxon>Stramenopiles</taxon>
        <taxon>Oomycota</taxon>
        <taxon>Peronosporomycetes</taxon>
        <taxon>Pythiales</taxon>
        <taxon>Pythiaceae</taxon>
        <taxon>Pythium</taxon>
    </lineage>
</organism>
<dbReference type="PANTHER" id="PTHR46586:SF3">
    <property type="entry name" value="ANKYRIN REPEAT-CONTAINING PROTEIN"/>
    <property type="match status" value="1"/>
</dbReference>
<dbReference type="Proteomes" id="UP000794436">
    <property type="component" value="Unassembled WGS sequence"/>
</dbReference>
<evidence type="ECO:0000256" key="1">
    <source>
        <dbReference type="SAM" id="MobiDB-lite"/>
    </source>
</evidence>
<dbReference type="InterPro" id="IPR036770">
    <property type="entry name" value="Ankyrin_rpt-contain_sf"/>
</dbReference>
<dbReference type="PANTHER" id="PTHR46586">
    <property type="entry name" value="ANKYRIN REPEAT-CONTAINING PROTEIN"/>
    <property type="match status" value="1"/>
</dbReference>
<proteinExistence type="predicted"/>
<dbReference type="SUPFAM" id="SSF140860">
    <property type="entry name" value="Pseudo ankyrin repeat-like"/>
    <property type="match status" value="1"/>
</dbReference>
<evidence type="ECO:0000313" key="2">
    <source>
        <dbReference type="EMBL" id="TMW59380.1"/>
    </source>
</evidence>